<keyword evidence="2" id="KW-1185">Reference proteome</keyword>
<dbReference type="EMBL" id="BSXU01003093">
    <property type="protein sequence ID" value="GMG39681.1"/>
    <property type="molecule type" value="Genomic_DNA"/>
</dbReference>
<evidence type="ECO:0000313" key="2">
    <source>
        <dbReference type="Proteomes" id="UP001165063"/>
    </source>
</evidence>
<accession>A0A9W6YZK5</accession>
<evidence type="ECO:0000313" key="1">
    <source>
        <dbReference type="EMBL" id="GMG39681.1"/>
    </source>
</evidence>
<dbReference type="Proteomes" id="UP001165063">
    <property type="component" value="Unassembled WGS sequence"/>
</dbReference>
<organism evidence="1 2">
    <name type="scientific">Ambrosiozyma monospora</name>
    <name type="common">Yeast</name>
    <name type="synonym">Endomycopsis monosporus</name>
    <dbReference type="NCBI Taxonomy" id="43982"/>
    <lineage>
        <taxon>Eukaryota</taxon>
        <taxon>Fungi</taxon>
        <taxon>Dikarya</taxon>
        <taxon>Ascomycota</taxon>
        <taxon>Saccharomycotina</taxon>
        <taxon>Pichiomycetes</taxon>
        <taxon>Pichiales</taxon>
        <taxon>Pichiaceae</taxon>
        <taxon>Ambrosiozyma</taxon>
    </lineage>
</organism>
<name>A0A9W6YZK5_AMBMO</name>
<dbReference type="PANTHER" id="PTHR48420:SF1">
    <property type="entry name" value="NON-HAEM DIOXYGENASE N-TERMINAL DOMAIN-CONTAINING PROTEIN"/>
    <property type="match status" value="1"/>
</dbReference>
<dbReference type="SUPFAM" id="SSF51197">
    <property type="entry name" value="Clavaminate synthase-like"/>
    <property type="match status" value="1"/>
</dbReference>
<gene>
    <name evidence="1" type="ORF">Amon01_000553700</name>
</gene>
<dbReference type="AlphaFoldDB" id="A0A9W6YZK5"/>
<dbReference type="Gene3D" id="2.60.120.330">
    <property type="entry name" value="B-lactam Antibiotic, Isopenicillin N Synthase, Chain"/>
    <property type="match status" value="1"/>
</dbReference>
<dbReference type="OrthoDB" id="438224at2759"/>
<proteinExistence type="predicted"/>
<dbReference type="InterPro" id="IPR027443">
    <property type="entry name" value="IPNS-like_sf"/>
</dbReference>
<comment type="caution">
    <text evidence="1">The sequence shown here is derived from an EMBL/GenBank/DDBJ whole genome shotgun (WGS) entry which is preliminary data.</text>
</comment>
<dbReference type="PANTHER" id="PTHR48420">
    <property type="entry name" value="NON-HAEM DIOXYGENASE N-TERMINAL DOMAIN-CONTAINING PROTEIN"/>
    <property type="match status" value="1"/>
</dbReference>
<protein>
    <submittedName>
        <fullName evidence="1">Unnamed protein product</fullName>
    </submittedName>
</protein>
<sequence>MTVIKKASPVVVSYQSLLKGEPIPAEKLNEAFGPDSLGIIVVKDLPPHFPKLRLDTLLQATYLSKLPKASLDKLECPEGYYITGWSLGKEKLANDQFDLLKGSYYINCSFYKDPALEGPDKAECEKFKNYPANTTWNKWPNESESEQLEGFQKNCKELIKLIIDVSLKISENCDRYCVENLKNYQDKYLKTIVKESTASKARLLHYYPKPEEDKDEENQDWCGIHCDHSCLTGLTSALFLKEDGDKMEILSSCPDPEAGLYIKNRHGEDVKVDIPVDGLAFQTGASLEQVSNGQFKAVPHYVKGTNMPLISRNTLAVFLQPSLGDKVNETETFAEFSDRVLKGNH</sequence>
<reference evidence="1" key="1">
    <citation type="submission" date="2023-04" db="EMBL/GenBank/DDBJ databases">
        <title>Ambrosiozyma monospora NBRC 1965.</title>
        <authorList>
            <person name="Ichikawa N."/>
            <person name="Sato H."/>
            <person name="Tonouchi N."/>
        </authorList>
    </citation>
    <scope>NUCLEOTIDE SEQUENCE</scope>
    <source>
        <strain evidence="1">NBRC 1965</strain>
    </source>
</reference>